<dbReference type="EMBL" id="CAJNOK010039227">
    <property type="protein sequence ID" value="CAF1543369.1"/>
    <property type="molecule type" value="Genomic_DNA"/>
</dbReference>
<accession>A0A8S2U9U3</accession>
<dbReference type="InterPro" id="IPR011527">
    <property type="entry name" value="ABC1_TM_dom"/>
</dbReference>
<keyword evidence="4" id="KW-0677">Repeat</keyword>
<feature type="transmembrane region" description="Helical" evidence="9">
    <location>
        <begin position="85"/>
        <end position="107"/>
    </location>
</feature>
<evidence type="ECO:0000256" key="1">
    <source>
        <dbReference type="ARBA" id="ARBA00004127"/>
    </source>
</evidence>
<dbReference type="SUPFAM" id="SSF90123">
    <property type="entry name" value="ABC transporter transmembrane region"/>
    <property type="match status" value="1"/>
</dbReference>
<evidence type="ECO:0000313" key="13">
    <source>
        <dbReference type="Proteomes" id="UP000682733"/>
    </source>
</evidence>
<evidence type="ECO:0000259" key="10">
    <source>
        <dbReference type="PROSITE" id="PS50929"/>
    </source>
</evidence>
<comment type="caution">
    <text evidence="12">The sequence shown here is derived from an EMBL/GenBank/DDBJ whole genome shotgun (WGS) entry which is preliminary data.</text>
</comment>
<feature type="transmembrane region" description="Helical" evidence="9">
    <location>
        <begin position="113"/>
        <end position="131"/>
    </location>
</feature>
<evidence type="ECO:0000256" key="2">
    <source>
        <dbReference type="ARBA" id="ARBA00022448"/>
    </source>
</evidence>
<dbReference type="Proteomes" id="UP000677228">
    <property type="component" value="Unassembled WGS sequence"/>
</dbReference>
<protein>
    <recommendedName>
        <fullName evidence="10">ABC transmembrane type-1 domain-containing protein</fullName>
    </recommendedName>
</protein>
<dbReference type="Gene3D" id="1.20.1560.10">
    <property type="entry name" value="ABC transporter type 1, transmembrane domain"/>
    <property type="match status" value="1"/>
</dbReference>
<evidence type="ECO:0000256" key="5">
    <source>
        <dbReference type="ARBA" id="ARBA00022741"/>
    </source>
</evidence>
<dbReference type="Proteomes" id="UP000682733">
    <property type="component" value="Unassembled WGS sequence"/>
</dbReference>
<evidence type="ECO:0000313" key="12">
    <source>
        <dbReference type="EMBL" id="CAF4332126.1"/>
    </source>
</evidence>
<gene>
    <name evidence="11" type="ORF">OVA965_LOCUS38897</name>
    <name evidence="12" type="ORF">TMI583_LOCUS40131</name>
</gene>
<dbReference type="GO" id="GO:0012505">
    <property type="term" value="C:endomembrane system"/>
    <property type="evidence" value="ECO:0007669"/>
    <property type="project" value="UniProtKB-SubCell"/>
</dbReference>
<keyword evidence="2" id="KW-0813">Transport</keyword>
<dbReference type="GO" id="GO:0016020">
    <property type="term" value="C:membrane"/>
    <property type="evidence" value="ECO:0007669"/>
    <property type="project" value="InterPro"/>
</dbReference>
<dbReference type="Pfam" id="PF00664">
    <property type="entry name" value="ABC_membrane"/>
    <property type="match status" value="1"/>
</dbReference>
<keyword evidence="3 9" id="KW-0812">Transmembrane</keyword>
<evidence type="ECO:0000256" key="7">
    <source>
        <dbReference type="ARBA" id="ARBA00022989"/>
    </source>
</evidence>
<feature type="domain" description="ABC transmembrane type-1" evidence="10">
    <location>
        <begin position="1"/>
        <end position="157"/>
    </location>
</feature>
<evidence type="ECO:0000256" key="8">
    <source>
        <dbReference type="ARBA" id="ARBA00023136"/>
    </source>
</evidence>
<evidence type="ECO:0000256" key="6">
    <source>
        <dbReference type="ARBA" id="ARBA00022840"/>
    </source>
</evidence>
<keyword evidence="7 9" id="KW-1133">Transmembrane helix</keyword>
<dbReference type="InterPro" id="IPR036640">
    <property type="entry name" value="ABC1_TM_sf"/>
</dbReference>
<name>A0A8S2U9U3_9BILA</name>
<proteinExistence type="predicted"/>
<dbReference type="GO" id="GO:0140359">
    <property type="term" value="F:ABC-type transporter activity"/>
    <property type="evidence" value="ECO:0007669"/>
    <property type="project" value="InterPro"/>
</dbReference>
<dbReference type="PANTHER" id="PTHR24223:SF443">
    <property type="entry name" value="MULTIDRUG-RESISTANCE LIKE PROTEIN 1, ISOFORM I"/>
    <property type="match status" value="1"/>
</dbReference>
<dbReference type="AlphaFoldDB" id="A0A8S2U9U3"/>
<feature type="transmembrane region" description="Helical" evidence="9">
    <location>
        <begin position="12"/>
        <end position="33"/>
    </location>
</feature>
<organism evidence="12 13">
    <name type="scientific">Didymodactylos carnosus</name>
    <dbReference type="NCBI Taxonomy" id="1234261"/>
    <lineage>
        <taxon>Eukaryota</taxon>
        <taxon>Metazoa</taxon>
        <taxon>Spiralia</taxon>
        <taxon>Gnathifera</taxon>
        <taxon>Rotifera</taxon>
        <taxon>Eurotatoria</taxon>
        <taxon>Bdelloidea</taxon>
        <taxon>Philodinida</taxon>
        <taxon>Philodinidae</taxon>
        <taxon>Didymodactylos</taxon>
    </lineage>
</organism>
<keyword evidence="5" id="KW-0547">Nucleotide-binding</keyword>
<dbReference type="EMBL" id="CAJOBA010061594">
    <property type="protein sequence ID" value="CAF4332126.1"/>
    <property type="molecule type" value="Genomic_DNA"/>
</dbReference>
<dbReference type="GO" id="GO:0005524">
    <property type="term" value="F:ATP binding"/>
    <property type="evidence" value="ECO:0007669"/>
    <property type="project" value="UniProtKB-KW"/>
</dbReference>
<dbReference type="PROSITE" id="PS50929">
    <property type="entry name" value="ABC_TM1F"/>
    <property type="match status" value="1"/>
</dbReference>
<evidence type="ECO:0000256" key="4">
    <source>
        <dbReference type="ARBA" id="ARBA00022737"/>
    </source>
</evidence>
<sequence length="157" mass="17975">MNTPSQPMWLGIFYACLLSSVVFVQTLFLQAYFHRQFLVGLRFRSATTGIVYRKSLKLSSSSKQSSTTGEIVNLMAIDAQRFQDLTSYIHILWSGPMQIIISLVLLYDIMGYSIVPGVFLLLTMIPLNLYIQRIQKKLTTKQMGLKDQRIKTMNEVL</sequence>
<dbReference type="InterPro" id="IPR050173">
    <property type="entry name" value="ABC_transporter_C-like"/>
</dbReference>
<keyword evidence="6" id="KW-0067">ATP-binding</keyword>
<evidence type="ECO:0000313" key="11">
    <source>
        <dbReference type="EMBL" id="CAF1543369.1"/>
    </source>
</evidence>
<evidence type="ECO:0000256" key="9">
    <source>
        <dbReference type="SAM" id="Phobius"/>
    </source>
</evidence>
<comment type="subcellular location">
    <subcellularLocation>
        <location evidence="1">Endomembrane system</location>
        <topology evidence="1">Multi-pass membrane protein</topology>
    </subcellularLocation>
</comment>
<feature type="non-terminal residue" evidence="12">
    <location>
        <position position="1"/>
    </location>
</feature>
<dbReference type="PANTHER" id="PTHR24223">
    <property type="entry name" value="ATP-BINDING CASSETTE SUB-FAMILY C"/>
    <property type="match status" value="1"/>
</dbReference>
<keyword evidence="8 9" id="KW-0472">Membrane</keyword>
<reference evidence="12" key="1">
    <citation type="submission" date="2021-02" db="EMBL/GenBank/DDBJ databases">
        <authorList>
            <person name="Nowell W R."/>
        </authorList>
    </citation>
    <scope>NUCLEOTIDE SEQUENCE</scope>
</reference>
<evidence type="ECO:0000256" key="3">
    <source>
        <dbReference type="ARBA" id="ARBA00022692"/>
    </source>
</evidence>